<evidence type="ECO:0000313" key="1">
    <source>
        <dbReference type="EMBL" id="KAF9699079.1"/>
    </source>
</evidence>
<dbReference type="Proteomes" id="UP000651452">
    <property type="component" value="Unassembled WGS sequence"/>
</dbReference>
<proteinExistence type="predicted"/>
<dbReference type="AlphaFoldDB" id="A0A8H7J740"/>
<protein>
    <submittedName>
        <fullName evidence="1">Uncharacterized protein</fullName>
    </submittedName>
</protein>
<sequence length="154" mass="17207">MTVSQSLVLYSAPSSTTLSTRPSATSLISSKFFTQQTGTAIATELLYRILFDIIQRFLTSFQRLASKGMDRCSSWLERKLQERDERRAKAKEGLQIVEEVGKLASQRGLITCPMTGADVNGGGPQPPRWVRGVLEGIEEGRMEEKDFWIHTHTG</sequence>
<gene>
    <name evidence="1" type="ORF">EKO04_003243</name>
</gene>
<keyword evidence="2" id="KW-1185">Reference proteome</keyword>
<evidence type="ECO:0000313" key="2">
    <source>
        <dbReference type="Proteomes" id="UP000651452"/>
    </source>
</evidence>
<reference evidence="1" key="2">
    <citation type="submission" date="2020-09" db="EMBL/GenBank/DDBJ databases">
        <title>Reference genome assembly for Australian Ascochyta lentis isolate Al4.</title>
        <authorList>
            <person name="Lee R.C."/>
            <person name="Farfan-Caceres L.M."/>
            <person name="Debler J.W."/>
            <person name="Williams A.H."/>
            <person name="Henares B.M."/>
        </authorList>
    </citation>
    <scope>NUCLEOTIDE SEQUENCE</scope>
    <source>
        <strain evidence="1">Al4</strain>
    </source>
</reference>
<accession>A0A8H7J740</accession>
<name>A0A8H7J740_9PLEO</name>
<organism evidence="1 2">
    <name type="scientific">Ascochyta lentis</name>
    <dbReference type="NCBI Taxonomy" id="205686"/>
    <lineage>
        <taxon>Eukaryota</taxon>
        <taxon>Fungi</taxon>
        <taxon>Dikarya</taxon>
        <taxon>Ascomycota</taxon>
        <taxon>Pezizomycotina</taxon>
        <taxon>Dothideomycetes</taxon>
        <taxon>Pleosporomycetidae</taxon>
        <taxon>Pleosporales</taxon>
        <taxon>Pleosporineae</taxon>
        <taxon>Didymellaceae</taxon>
        <taxon>Ascochyta</taxon>
    </lineage>
</organism>
<dbReference type="EMBL" id="RZGK01000005">
    <property type="protein sequence ID" value="KAF9699079.1"/>
    <property type="molecule type" value="Genomic_DNA"/>
</dbReference>
<dbReference type="OrthoDB" id="3944805at2759"/>
<reference evidence="1" key="1">
    <citation type="submission" date="2018-12" db="EMBL/GenBank/DDBJ databases">
        <authorList>
            <person name="Syme R.A."/>
            <person name="Farfan-Caceres L."/>
            <person name="Lichtenzveig J."/>
        </authorList>
    </citation>
    <scope>NUCLEOTIDE SEQUENCE</scope>
    <source>
        <strain evidence="1">Al4</strain>
    </source>
</reference>
<comment type="caution">
    <text evidence="1">The sequence shown here is derived from an EMBL/GenBank/DDBJ whole genome shotgun (WGS) entry which is preliminary data.</text>
</comment>